<keyword evidence="6" id="KW-0808">Transferase</keyword>
<keyword evidence="10" id="KW-1185">Reference proteome</keyword>
<evidence type="ECO:0000256" key="1">
    <source>
        <dbReference type="ARBA" id="ARBA00004229"/>
    </source>
</evidence>
<dbReference type="eggNOG" id="ENOG502QQ73">
    <property type="taxonomic scope" value="Eukaryota"/>
</dbReference>
<comment type="caution">
    <text evidence="9">The sequence shown here is derived from an EMBL/GenBank/DDBJ whole genome shotgun (WGS) entry which is preliminary data.</text>
</comment>
<evidence type="ECO:0000313" key="10">
    <source>
        <dbReference type="Proteomes" id="UP000266841"/>
    </source>
</evidence>
<evidence type="ECO:0000256" key="7">
    <source>
        <dbReference type="ARBA" id="ARBA00023136"/>
    </source>
</evidence>
<dbReference type="EMBL" id="AGNL01003937">
    <property type="protein sequence ID" value="EJK74120.1"/>
    <property type="molecule type" value="Genomic_DNA"/>
</dbReference>
<dbReference type="PANTHER" id="PTHR46132:SF1">
    <property type="entry name" value="DIGALACTOSYLDIACYLGLYCEROL SYNTHASE 2, CHLOROPLASTIC"/>
    <property type="match status" value="1"/>
</dbReference>
<protein>
    <recommendedName>
        <fullName evidence="11">Digalactosyldiacylglycerol synthase</fullName>
    </recommendedName>
</protein>
<evidence type="ECO:0000256" key="8">
    <source>
        <dbReference type="SAM" id="MobiDB-lite"/>
    </source>
</evidence>
<evidence type="ECO:0000256" key="4">
    <source>
        <dbReference type="ARBA" id="ARBA00022528"/>
    </source>
</evidence>
<feature type="compositionally biased region" description="Low complexity" evidence="8">
    <location>
        <begin position="62"/>
        <end position="77"/>
    </location>
</feature>
<gene>
    <name evidence="9" type="ORF">THAOC_04222</name>
</gene>
<keyword evidence="5" id="KW-0934">Plastid</keyword>
<evidence type="ECO:0000256" key="2">
    <source>
        <dbReference type="ARBA" id="ARBA00004370"/>
    </source>
</evidence>
<dbReference type="GO" id="GO:0016020">
    <property type="term" value="C:membrane"/>
    <property type="evidence" value="ECO:0007669"/>
    <property type="project" value="UniProtKB-SubCell"/>
</dbReference>
<proteinExistence type="inferred from homology"/>
<dbReference type="GO" id="GO:0046481">
    <property type="term" value="F:digalactosyldiacylglycerol synthase activity"/>
    <property type="evidence" value="ECO:0007669"/>
    <property type="project" value="InterPro"/>
</dbReference>
<name>K0T9C7_THAOC</name>
<evidence type="ECO:0008006" key="11">
    <source>
        <dbReference type="Google" id="ProtNLM"/>
    </source>
</evidence>
<feature type="region of interest" description="Disordered" evidence="8">
    <location>
        <begin position="1"/>
        <end position="111"/>
    </location>
</feature>
<evidence type="ECO:0000256" key="5">
    <source>
        <dbReference type="ARBA" id="ARBA00022640"/>
    </source>
</evidence>
<dbReference type="Gene3D" id="3.40.50.2000">
    <property type="entry name" value="Glycogen Phosphorylase B"/>
    <property type="match status" value="1"/>
</dbReference>
<comment type="similarity">
    <text evidence="3">Belongs to the glycosyltransferase group 1 family. Glycosyltransferase 4 subfamily.</text>
</comment>
<comment type="subcellular location">
    <subcellularLocation>
        <location evidence="2">Membrane</location>
    </subcellularLocation>
    <subcellularLocation>
        <location evidence="1">Plastid</location>
        <location evidence="1">Chloroplast</location>
    </subcellularLocation>
</comment>
<dbReference type="AlphaFoldDB" id="K0T9C7"/>
<reference evidence="9 10" key="1">
    <citation type="journal article" date="2012" name="Genome Biol.">
        <title>Genome and low-iron response of an oceanic diatom adapted to chronic iron limitation.</title>
        <authorList>
            <person name="Lommer M."/>
            <person name="Specht M."/>
            <person name="Roy A.S."/>
            <person name="Kraemer L."/>
            <person name="Andreson R."/>
            <person name="Gutowska M.A."/>
            <person name="Wolf J."/>
            <person name="Bergner S.V."/>
            <person name="Schilhabel M.B."/>
            <person name="Klostermeier U.C."/>
            <person name="Beiko R.G."/>
            <person name="Rosenstiel P."/>
            <person name="Hippler M."/>
            <person name="Laroche J."/>
        </authorList>
    </citation>
    <scope>NUCLEOTIDE SEQUENCE [LARGE SCALE GENOMIC DNA]</scope>
    <source>
        <strain evidence="9 10">CCMP1005</strain>
    </source>
</reference>
<organism evidence="9 10">
    <name type="scientific">Thalassiosira oceanica</name>
    <name type="common">Marine diatom</name>
    <dbReference type="NCBI Taxonomy" id="159749"/>
    <lineage>
        <taxon>Eukaryota</taxon>
        <taxon>Sar</taxon>
        <taxon>Stramenopiles</taxon>
        <taxon>Ochrophyta</taxon>
        <taxon>Bacillariophyta</taxon>
        <taxon>Coscinodiscophyceae</taxon>
        <taxon>Thalassiosirophycidae</taxon>
        <taxon>Thalassiosirales</taxon>
        <taxon>Thalassiosiraceae</taxon>
        <taxon>Thalassiosira</taxon>
    </lineage>
</organism>
<keyword evidence="4" id="KW-0150">Chloroplast</keyword>
<evidence type="ECO:0000256" key="6">
    <source>
        <dbReference type="ARBA" id="ARBA00022679"/>
    </source>
</evidence>
<accession>K0T9C7</accession>
<dbReference type="SUPFAM" id="SSF53756">
    <property type="entry name" value="UDP-Glycosyltransferase/glycogen phosphorylase"/>
    <property type="match status" value="1"/>
</dbReference>
<dbReference type="Proteomes" id="UP000266841">
    <property type="component" value="Unassembled WGS sequence"/>
</dbReference>
<keyword evidence="7" id="KW-0472">Membrane</keyword>
<sequence length="800" mass="88108">MFFGRRGGDRNAFLPHGDPHREDAAVGDGAEDAHQSASPPVPVVTAAQRPKVDSDGGGSIATSTNSPPSVVSSSDSSHGTCQSTLSSPNDPLVHGGTATGTTGTGGIQSHWLDAGMGRGGVFDCIRVPSSAPRRVSSTGSFAMLFGTCMRAGEDEEENEYYNEDEREETAYRRRACSGVSQGEGSLSSHCSYVPRNKTLDEYFPSSREEYTDEELNMADGDDPTHASDLNRVRNYHVVTTAALPWFTGTAVNPLLRSAYLLRRNNELKAQMAADVEGQIDCSAAEIDEFAPEVTAETMELSPFPSNGSLEYSCFSLSEIVTPTPTVQRLGRAECFSPMDEDSLLISPITPANNPMLSLGSDANDGQVTLVVPWLQDDDDRRVLYGTSGNQTVPFKDQEEQEAYIRNWLSTEADMAAEAEELNIIFYPAKFHNKYNSIFALGDICELIDDRTSDVCILEEPEHLNWYNKPKGTSPWTSKFGHCVGVIHTNYKAYALNHGRAGVLTAPILAGVNRLVVANNCHRVVKLSGVLQEFGGSEIIENIHGIRKAYLDEGRRRRLRQGARGGRAYFIGKLLWAKGFDQLIELQSSYLDRTGEYFDIDIYGSGPDEDQIKEAFLSSRDPTKWRLSPREAIPANFMGRIDHAALAGDEYDIFVNPSVTEVLCTTTAEATAMGKWVLIPSHPSNSYFERFDNCLLYRNRREFVSKLKHAKANPPPVLAEEVAEELSWNAATARCVRASAISKREAAREERLRQSRMETSLTKTLSGFFSQEPSKDIRRIKSAFACSTNSHYGGAEQPLYL</sequence>
<dbReference type="OMA" id="WALTHEP"/>
<evidence type="ECO:0000313" key="9">
    <source>
        <dbReference type="EMBL" id="EJK74120.1"/>
    </source>
</evidence>
<dbReference type="OrthoDB" id="44480at2759"/>
<evidence type="ECO:0000256" key="3">
    <source>
        <dbReference type="ARBA" id="ARBA00009481"/>
    </source>
</evidence>
<dbReference type="InterPro" id="IPR044525">
    <property type="entry name" value="DGDG1/2"/>
</dbReference>
<feature type="compositionally biased region" description="Polar residues" evidence="8">
    <location>
        <begin position="78"/>
        <end position="89"/>
    </location>
</feature>
<dbReference type="PANTHER" id="PTHR46132">
    <property type="entry name" value="DIGALACTOSYLDIACYLGLYCEROL SYNTHASE 2, CHLOROPLASTIC"/>
    <property type="match status" value="1"/>
</dbReference>
<dbReference type="GO" id="GO:0009507">
    <property type="term" value="C:chloroplast"/>
    <property type="evidence" value="ECO:0007669"/>
    <property type="project" value="UniProtKB-SubCell"/>
</dbReference>
<dbReference type="CDD" id="cd01635">
    <property type="entry name" value="Glycosyltransferase_GTB-type"/>
    <property type="match status" value="1"/>
</dbReference>